<accession>A0ABZ2J1W2</accession>
<dbReference type="PROSITE" id="PS51257">
    <property type="entry name" value="PROKAR_LIPOPROTEIN"/>
    <property type="match status" value="1"/>
</dbReference>
<dbReference type="Proteomes" id="UP001375370">
    <property type="component" value="Chromosome"/>
</dbReference>
<protein>
    <submittedName>
        <fullName evidence="3">Glycine betaine/L-proline ABC transporter substrate-binding protein ProX</fullName>
    </submittedName>
</protein>
<name>A0ABZ2J1W2_9CHLR</name>
<dbReference type="SUPFAM" id="SSF53850">
    <property type="entry name" value="Periplasmic binding protein-like II"/>
    <property type="match status" value="1"/>
</dbReference>
<dbReference type="NCBIfam" id="NF008334">
    <property type="entry name" value="PRK11119.1"/>
    <property type="match status" value="1"/>
</dbReference>
<proteinExistence type="predicted"/>
<sequence>MNSKMRKLLLVGFTVVLSLSLLVTGCSDDSTDDGPGNGTTVNVAQPTWDTGWFQTEVFIQALEKLGYDVKDPITLDNPVFYNAIATGDVDFWADGWFPLHNQYLSIIEGKGEVVGEFAMGGALQGYLIDKATSEQYGITSIEDFKDPEIAALFDTDNDDKANMVACPPGWGCEAVILHQMEAYGLNDYINATQAAYNTAMADVVARYNAGEPVFFYTWTPNWTVNELVPGEDVVWLEVPFSTLPADQSDLEDETFVANLVGKAGAAEPFNMGWPANNIQVVANSAFLNANPAAAYILKNLQIPLEDIFAQNYEMFQGENRPEDIVQDANEWIAANQTLFDSWIQGAIDAAS</sequence>
<keyword evidence="4" id="KW-1185">Reference proteome</keyword>
<feature type="signal peptide" evidence="1">
    <location>
        <begin position="1"/>
        <end position="25"/>
    </location>
</feature>
<feature type="domain" description="ABC-type glycine betaine transport system substrate-binding" evidence="2">
    <location>
        <begin position="40"/>
        <end position="327"/>
    </location>
</feature>
<organism evidence="3 4">
    <name type="scientific">Candidatus Dehalogenimonas loeffleri</name>
    <dbReference type="NCBI Taxonomy" id="3127115"/>
    <lineage>
        <taxon>Bacteria</taxon>
        <taxon>Bacillati</taxon>
        <taxon>Chloroflexota</taxon>
        <taxon>Dehalococcoidia</taxon>
        <taxon>Dehalococcoidales</taxon>
        <taxon>Dehalococcoidaceae</taxon>
        <taxon>Dehalogenimonas</taxon>
    </lineage>
</organism>
<evidence type="ECO:0000313" key="3">
    <source>
        <dbReference type="EMBL" id="WWX24905.1"/>
    </source>
</evidence>
<evidence type="ECO:0000313" key="4">
    <source>
        <dbReference type="Proteomes" id="UP001375370"/>
    </source>
</evidence>
<dbReference type="Gene3D" id="3.40.190.100">
    <property type="entry name" value="Glycine betaine-binding periplasmic protein, domain 2"/>
    <property type="match status" value="1"/>
</dbReference>
<reference evidence="3 4" key="1">
    <citation type="submission" date="2024-03" db="EMBL/GenBank/DDBJ databases">
        <title>A Dehalogenimonas Isolated from Estuarine Sediments Dihaloeliminates Chlorinated Alkanes.</title>
        <authorList>
            <person name="Yang Y."/>
            <person name="Wang H."/>
        </authorList>
    </citation>
    <scope>NUCLEOTIDE SEQUENCE [LARGE SCALE GENOMIC DNA]</scope>
    <source>
        <strain evidence="3 4">W</strain>
    </source>
</reference>
<keyword evidence="1" id="KW-0732">Signal</keyword>
<evidence type="ECO:0000256" key="1">
    <source>
        <dbReference type="SAM" id="SignalP"/>
    </source>
</evidence>
<dbReference type="Gene3D" id="3.40.190.10">
    <property type="entry name" value="Periplasmic binding protein-like II"/>
    <property type="match status" value="1"/>
</dbReference>
<feature type="chain" id="PRO_5047432137" evidence="1">
    <location>
        <begin position="26"/>
        <end position="351"/>
    </location>
</feature>
<dbReference type="CDD" id="cd13638">
    <property type="entry name" value="PBP2_EcProx_like"/>
    <property type="match status" value="1"/>
</dbReference>
<dbReference type="EMBL" id="CP146612">
    <property type="protein sequence ID" value="WWX24905.1"/>
    <property type="molecule type" value="Genomic_DNA"/>
</dbReference>
<gene>
    <name evidence="3" type="primary">proX</name>
    <name evidence="3" type="ORF">V8247_06490</name>
</gene>
<dbReference type="InterPro" id="IPR007210">
    <property type="entry name" value="ABC_Gly_betaine_transp_sub-bd"/>
</dbReference>
<evidence type="ECO:0000259" key="2">
    <source>
        <dbReference type="Pfam" id="PF04069"/>
    </source>
</evidence>
<dbReference type="RefSeq" id="WP_338737032.1">
    <property type="nucleotide sequence ID" value="NZ_CP146612.1"/>
</dbReference>
<dbReference type="Pfam" id="PF04069">
    <property type="entry name" value="OpuAC"/>
    <property type="match status" value="1"/>
</dbReference>